<keyword evidence="2" id="KW-1185">Reference proteome</keyword>
<dbReference type="EMBL" id="BGPR01001978">
    <property type="protein sequence ID" value="GBM65444.1"/>
    <property type="molecule type" value="Genomic_DNA"/>
</dbReference>
<gene>
    <name evidence="1" type="ORF">AVEN_71123_1</name>
</gene>
<accession>A0A4Y2HJ78</accession>
<sequence length="154" mass="17912">MLAGLPMIRVPRPLSPLPDEPLVTKAVPLSSAGKCTQDYLHREIMVVLCIRADGFTHSTRRVSYSFDRPSKKHLKTSFAEMGARKVFFTDAGTKSYYKRYFDKIKLPYQRFLMDNRSMQLGIRCLSFHSACHRWMVVQRDKSVFHRMKMDGIPH</sequence>
<organism evidence="1 2">
    <name type="scientific">Araneus ventricosus</name>
    <name type="common">Orbweaver spider</name>
    <name type="synonym">Epeira ventricosa</name>
    <dbReference type="NCBI Taxonomy" id="182803"/>
    <lineage>
        <taxon>Eukaryota</taxon>
        <taxon>Metazoa</taxon>
        <taxon>Ecdysozoa</taxon>
        <taxon>Arthropoda</taxon>
        <taxon>Chelicerata</taxon>
        <taxon>Arachnida</taxon>
        <taxon>Araneae</taxon>
        <taxon>Araneomorphae</taxon>
        <taxon>Entelegynae</taxon>
        <taxon>Araneoidea</taxon>
        <taxon>Araneidae</taxon>
        <taxon>Araneus</taxon>
    </lineage>
</organism>
<dbReference type="Proteomes" id="UP000499080">
    <property type="component" value="Unassembled WGS sequence"/>
</dbReference>
<evidence type="ECO:0000313" key="2">
    <source>
        <dbReference type="Proteomes" id="UP000499080"/>
    </source>
</evidence>
<name>A0A4Y2HJ78_ARAVE</name>
<dbReference type="AlphaFoldDB" id="A0A4Y2HJ78"/>
<proteinExistence type="predicted"/>
<comment type="caution">
    <text evidence="1">The sequence shown here is derived from an EMBL/GenBank/DDBJ whole genome shotgun (WGS) entry which is preliminary data.</text>
</comment>
<evidence type="ECO:0000313" key="1">
    <source>
        <dbReference type="EMBL" id="GBM65444.1"/>
    </source>
</evidence>
<protein>
    <submittedName>
        <fullName evidence="1">Uncharacterized protein</fullName>
    </submittedName>
</protein>
<reference evidence="1 2" key="1">
    <citation type="journal article" date="2019" name="Sci. Rep.">
        <title>Orb-weaving spider Araneus ventricosus genome elucidates the spidroin gene catalogue.</title>
        <authorList>
            <person name="Kono N."/>
            <person name="Nakamura H."/>
            <person name="Ohtoshi R."/>
            <person name="Moran D.A.P."/>
            <person name="Shinohara A."/>
            <person name="Yoshida Y."/>
            <person name="Fujiwara M."/>
            <person name="Mori M."/>
            <person name="Tomita M."/>
            <person name="Arakawa K."/>
        </authorList>
    </citation>
    <scope>NUCLEOTIDE SEQUENCE [LARGE SCALE GENOMIC DNA]</scope>
</reference>